<dbReference type="EMBL" id="JACHMN010000002">
    <property type="protein sequence ID" value="MBB5869913.1"/>
    <property type="molecule type" value="Genomic_DNA"/>
</dbReference>
<protein>
    <recommendedName>
        <fullName evidence="2">Bacterial Ig-like domain-containing protein</fullName>
    </recommendedName>
</protein>
<evidence type="ECO:0000313" key="4">
    <source>
        <dbReference type="Proteomes" id="UP000587527"/>
    </source>
</evidence>
<evidence type="ECO:0000313" key="3">
    <source>
        <dbReference type="EMBL" id="MBB5869913.1"/>
    </source>
</evidence>
<sequence length="514" mass="49888">MFSTFKRSLGVAVVAGMAMTGSLLLSAAPASAAVVGTLTVTPATGTDNTPATVNTSAACPAGTNIIGRITGAGFTTAQTVRNNSPISSYSVNAAGGLVVPLADTFRAFGNLQSPPVVFAGKYDIVISCIAPLAPGTSLGDFVGSVWFTSNTAYQSTDPTTTPTTTTLATTPAGPVSVGTSVTLTATVAPAAATGSVQFFDGAASLGTSPVSGGTASISTSALTAGSHSLTAVFTGTGNFEASTSAPKTFVVNGPATPTTTALAVSPASSSQQYGNVALTVTVSPTAAGSVQFLDGATALGTVAVSGGTATLTVSTLALGSHSLVAAFTPANPASFTASTSAAIDYTITAFTGATASETITTTVEAGALVISVADSSVVLASPTLNTAGDLLVTSGQLKPVTITDTRAGNFGWNVSGQVTDFLSSGSNTINGANLGWGPTLIDKATAQTVTPGATVAAAHGVAPGAASTEGLKVSRTLAVGLGLGTAHLGASLALNAPTSTLPGTYTATLTLTVI</sequence>
<feature type="domain" description="Bacterial Ig-like" evidence="2">
    <location>
        <begin position="170"/>
        <end position="252"/>
    </location>
</feature>
<proteinExistence type="predicted"/>
<dbReference type="RefSeq" id="WP_184836905.1">
    <property type="nucleotide sequence ID" value="NZ_JACHMN010000002.1"/>
</dbReference>
<feature type="chain" id="PRO_5032596497" description="Bacterial Ig-like domain-containing protein" evidence="1">
    <location>
        <begin position="33"/>
        <end position="514"/>
    </location>
</feature>
<organism evidence="3 4">
    <name type="scientific">Allocatelliglobosispora scoriae</name>
    <dbReference type="NCBI Taxonomy" id="643052"/>
    <lineage>
        <taxon>Bacteria</taxon>
        <taxon>Bacillati</taxon>
        <taxon>Actinomycetota</taxon>
        <taxon>Actinomycetes</taxon>
        <taxon>Micromonosporales</taxon>
        <taxon>Micromonosporaceae</taxon>
        <taxon>Allocatelliglobosispora</taxon>
    </lineage>
</organism>
<reference evidence="3 4" key="1">
    <citation type="submission" date="2020-08" db="EMBL/GenBank/DDBJ databases">
        <title>Sequencing the genomes of 1000 actinobacteria strains.</title>
        <authorList>
            <person name="Klenk H.-P."/>
        </authorList>
    </citation>
    <scope>NUCLEOTIDE SEQUENCE [LARGE SCALE GENOMIC DNA]</scope>
    <source>
        <strain evidence="3 4">DSM 45362</strain>
    </source>
</reference>
<comment type="caution">
    <text evidence="3">The sequence shown here is derived from an EMBL/GenBank/DDBJ whole genome shotgun (WGS) entry which is preliminary data.</text>
</comment>
<dbReference type="GO" id="GO:0005975">
    <property type="term" value="P:carbohydrate metabolic process"/>
    <property type="evidence" value="ECO:0007669"/>
    <property type="project" value="UniProtKB-ARBA"/>
</dbReference>
<dbReference type="Gene3D" id="2.60.40.10">
    <property type="entry name" value="Immunoglobulins"/>
    <property type="match status" value="2"/>
</dbReference>
<dbReference type="InterPro" id="IPR032109">
    <property type="entry name" value="Big_3_5"/>
</dbReference>
<feature type="domain" description="Bacterial Ig-like" evidence="2">
    <location>
        <begin position="267"/>
        <end position="348"/>
    </location>
</feature>
<dbReference type="InterPro" id="IPR013783">
    <property type="entry name" value="Ig-like_fold"/>
</dbReference>
<evidence type="ECO:0000259" key="2">
    <source>
        <dbReference type="Pfam" id="PF16640"/>
    </source>
</evidence>
<evidence type="ECO:0000256" key="1">
    <source>
        <dbReference type="SAM" id="SignalP"/>
    </source>
</evidence>
<keyword evidence="1" id="KW-0732">Signal</keyword>
<feature type="signal peptide" evidence="1">
    <location>
        <begin position="1"/>
        <end position="32"/>
    </location>
</feature>
<gene>
    <name evidence="3" type="ORF">F4553_003292</name>
</gene>
<name>A0A841BSL5_9ACTN</name>
<dbReference type="Proteomes" id="UP000587527">
    <property type="component" value="Unassembled WGS sequence"/>
</dbReference>
<accession>A0A841BSL5</accession>
<dbReference type="AlphaFoldDB" id="A0A841BSL5"/>
<dbReference type="Pfam" id="PF16640">
    <property type="entry name" value="Big_3_5"/>
    <property type="match status" value="2"/>
</dbReference>
<keyword evidence="4" id="KW-1185">Reference proteome</keyword>